<keyword evidence="2" id="KW-0472">Membrane</keyword>
<keyword evidence="2" id="KW-0812">Transmembrane</keyword>
<feature type="transmembrane region" description="Helical" evidence="2">
    <location>
        <begin position="78"/>
        <end position="100"/>
    </location>
</feature>
<proteinExistence type="predicted"/>
<dbReference type="EMBL" id="HBGO01001329">
    <property type="protein sequence ID" value="CAD9320032.1"/>
    <property type="molecule type" value="Transcribed_RNA"/>
</dbReference>
<evidence type="ECO:0000256" key="1">
    <source>
        <dbReference type="SAM" id="MobiDB-lite"/>
    </source>
</evidence>
<dbReference type="AlphaFoldDB" id="A0A7S2E7V2"/>
<evidence type="ECO:0000256" key="2">
    <source>
        <dbReference type="SAM" id="Phobius"/>
    </source>
</evidence>
<accession>A0A7S2E7V2</accession>
<protein>
    <submittedName>
        <fullName evidence="3">Uncharacterized protein</fullName>
    </submittedName>
</protein>
<feature type="compositionally biased region" description="Polar residues" evidence="1">
    <location>
        <begin position="125"/>
        <end position="135"/>
    </location>
</feature>
<name>A0A7S2E7V2_TRICV</name>
<organism evidence="3">
    <name type="scientific">Trieres chinensis</name>
    <name type="common">Marine centric diatom</name>
    <name type="synonym">Odontella sinensis</name>
    <dbReference type="NCBI Taxonomy" id="1514140"/>
    <lineage>
        <taxon>Eukaryota</taxon>
        <taxon>Sar</taxon>
        <taxon>Stramenopiles</taxon>
        <taxon>Ochrophyta</taxon>
        <taxon>Bacillariophyta</taxon>
        <taxon>Mediophyceae</taxon>
        <taxon>Biddulphiophycidae</taxon>
        <taxon>Eupodiscales</taxon>
        <taxon>Parodontellaceae</taxon>
        <taxon>Trieres</taxon>
    </lineage>
</organism>
<sequence>MQYGQHFAMADHPEFMNEIPSNPIQPRGASGGFGSVNPIRRHDDTHRTVPELMYDFIGEFESTWPETRRLIGVALRDWMIPAAQYVAALVALLYVTGWAYSSMFPPGPEDLYREANAYLQREGSAASSLSPSDTDLNPIPGKRRRGRSLRARWNRRRALDRLRLCLVKYPRYYDAYVALANELMFDEDYRGGEGKGRGKGERGEDSERPRPEVWDAFLGPPPHPRGECASVLKRGLQNFPGDEELKKLEVESEILKGGGRGGVLEHMVRAGRFS</sequence>
<feature type="region of interest" description="Disordered" evidence="1">
    <location>
        <begin position="190"/>
        <end position="212"/>
    </location>
</feature>
<gene>
    <name evidence="3" type="ORF">OSIN01602_LOCUS738</name>
</gene>
<feature type="region of interest" description="Disordered" evidence="1">
    <location>
        <begin position="123"/>
        <end position="143"/>
    </location>
</feature>
<reference evidence="3" key="1">
    <citation type="submission" date="2021-01" db="EMBL/GenBank/DDBJ databases">
        <authorList>
            <person name="Corre E."/>
            <person name="Pelletier E."/>
            <person name="Niang G."/>
            <person name="Scheremetjew M."/>
            <person name="Finn R."/>
            <person name="Kale V."/>
            <person name="Holt S."/>
            <person name="Cochrane G."/>
            <person name="Meng A."/>
            <person name="Brown T."/>
            <person name="Cohen L."/>
        </authorList>
    </citation>
    <scope>NUCLEOTIDE SEQUENCE</scope>
    <source>
        <strain evidence="3">Grunow 1884</strain>
    </source>
</reference>
<keyword evidence="2" id="KW-1133">Transmembrane helix</keyword>
<evidence type="ECO:0000313" key="3">
    <source>
        <dbReference type="EMBL" id="CAD9320032.1"/>
    </source>
</evidence>